<feature type="transmembrane region" description="Helical" evidence="1">
    <location>
        <begin position="128"/>
        <end position="146"/>
    </location>
</feature>
<keyword evidence="1" id="KW-1133">Transmembrane helix</keyword>
<dbReference type="Proteomes" id="UP000242662">
    <property type="component" value="Unassembled WGS sequence"/>
</dbReference>
<gene>
    <name evidence="2" type="ORF">SAMN05421737_11114</name>
</gene>
<keyword evidence="1" id="KW-0812">Transmembrane</keyword>
<sequence length="200" mass="22490">MNKEQSVLSHAEALEQLAHIRTVTAEKRQYGYHISPYFLLWGIIWLIAFTLPALFPISQPVSGMIWTGLSISGWVVSFIAPWERQRRPLFPRLLVIQMRFVWTAWFSIVAVFAFLVAFGALALSFSLLSLYAVLLVAMMYLLLAVVLGREIFFMGMWLLVLAVVTATLLFKAMPLIFGVIGGGSFIVVGLFLRHKGKSHA</sequence>
<name>A0A1G6MXT2_9BACI</name>
<feature type="transmembrane region" description="Helical" evidence="1">
    <location>
        <begin position="63"/>
        <end position="80"/>
    </location>
</feature>
<keyword evidence="1" id="KW-0472">Membrane</keyword>
<keyword evidence="3" id="KW-1185">Reference proteome</keyword>
<feature type="transmembrane region" description="Helical" evidence="1">
    <location>
        <begin position="100"/>
        <end position="122"/>
    </location>
</feature>
<accession>A0A1G6MXT2</accession>
<reference evidence="3" key="1">
    <citation type="submission" date="2016-09" db="EMBL/GenBank/DDBJ databases">
        <authorList>
            <person name="Varghese N."/>
            <person name="Submissions S."/>
        </authorList>
    </citation>
    <scope>NUCLEOTIDE SEQUENCE [LARGE SCALE GENOMIC DNA]</scope>
    <source>
        <strain evidence="3">25nlg</strain>
    </source>
</reference>
<dbReference type="STRING" id="1464122.SAMN05421737_11114"/>
<evidence type="ECO:0000313" key="3">
    <source>
        <dbReference type="Proteomes" id="UP000242662"/>
    </source>
</evidence>
<organism evidence="2 3">
    <name type="scientific">Shouchella lonarensis</name>
    <dbReference type="NCBI Taxonomy" id="1464122"/>
    <lineage>
        <taxon>Bacteria</taxon>
        <taxon>Bacillati</taxon>
        <taxon>Bacillota</taxon>
        <taxon>Bacilli</taxon>
        <taxon>Bacillales</taxon>
        <taxon>Bacillaceae</taxon>
        <taxon>Shouchella</taxon>
    </lineage>
</organism>
<dbReference type="AlphaFoldDB" id="A0A1G6MXT2"/>
<dbReference type="OrthoDB" id="2921382at2"/>
<evidence type="ECO:0000256" key="1">
    <source>
        <dbReference type="SAM" id="Phobius"/>
    </source>
</evidence>
<feature type="transmembrane region" description="Helical" evidence="1">
    <location>
        <begin position="175"/>
        <end position="192"/>
    </location>
</feature>
<proteinExistence type="predicted"/>
<protein>
    <submittedName>
        <fullName evidence="2">Uncharacterized protein</fullName>
    </submittedName>
</protein>
<feature type="transmembrane region" description="Helical" evidence="1">
    <location>
        <begin position="37"/>
        <end position="57"/>
    </location>
</feature>
<evidence type="ECO:0000313" key="2">
    <source>
        <dbReference type="EMBL" id="SDC59786.1"/>
    </source>
</evidence>
<feature type="transmembrane region" description="Helical" evidence="1">
    <location>
        <begin position="151"/>
        <end position="169"/>
    </location>
</feature>
<dbReference type="EMBL" id="FMYM01000011">
    <property type="protein sequence ID" value="SDC59786.1"/>
    <property type="molecule type" value="Genomic_DNA"/>
</dbReference>
<dbReference type="RefSeq" id="WP_090776426.1">
    <property type="nucleotide sequence ID" value="NZ_FMYM01000011.1"/>
</dbReference>